<evidence type="ECO:0000313" key="4">
    <source>
        <dbReference type="Proteomes" id="UP001328107"/>
    </source>
</evidence>
<feature type="compositionally biased region" description="Basic and acidic residues" evidence="1">
    <location>
        <begin position="89"/>
        <end position="103"/>
    </location>
</feature>
<accession>A0AAN5C4M1</accession>
<evidence type="ECO:0000256" key="1">
    <source>
        <dbReference type="SAM" id="MobiDB-lite"/>
    </source>
</evidence>
<organism evidence="3 4">
    <name type="scientific">Pristionchus mayeri</name>
    <dbReference type="NCBI Taxonomy" id="1317129"/>
    <lineage>
        <taxon>Eukaryota</taxon>
        <taxon>Metazoa</taxon>
        <taxon>Ecdysozoa</taxon>
        <taxon>Nematoda</taxon>
        <taxon>Chromadorea</taxon>
        <taxon>Rhabditida</taxon>
        <taxon>Rhabditina</taxon>
        <taxon>Diplogasteromorpha</taxon>
        <taxon>Diplogasteroidea</taxon>
        <taxon>Neodiplogasteridae</taxon>
        <taxon>Pristionchus</taxon>
    </lineage>
</organism>
<keyword evidence="2" id="KW-0732">Signal</keyword>
<feature type="region of interest" description="Disordered" evidence="1">
    <location>
        <begin position="26"/>
        <end position="179"/>
    </location>
</feature>
<sequence>MVLPLLLLVYLLPLSPLLFLCMRPRPPRVKTPSKKKKGPPSSSGAPSLTGKQPLKKGEKSGGNTIGVTGTDGKSTMTAPIPVSGYLPSPEEKGASAPQEERAPFIRSTSLPETKPVAIPPPVATPARARPARSRTSRDKKRSKSIADKGGGGGGMAERTCEEQSLEEMTCDGKTRGSIRSIRSRVERVEYQNYTAITRE</sequence>
<comment type="caution">
    <text evidence="3">The sequence shown here is derived from an EMBL/GenBank/DDBJ whole genome shotgun (WGS) entry which is preliminary data.</text>
</comment>
<gene>
    <name evidence="3" type="ORF">PMAYCL1PPCAC_07323</name>
</gene>
<evidence type="ECO:0000256" key="2">
    <source>
        <dbReference type="SAM" id="SignalP"/>
    </source>
</evidence>
<feature type="compositionally biased region" description="Basic residues" evidence="1">
    <location>
        <begin position="129"/>
        <end position="143"/>
    </location>
</feature>
<dbReference type="AlphaFoldDB" id="A0AAN5C4M1"/>
<protein>
    <submittedName>
        <fullName evidence="3">Uncharacterized protein</fullName>
    </submittedName>
</protein>
<dbReference type="Proteomes" id="UP001328107">
    <property type="component" value="Unassembled WGS sequence"/>
</dbReference>
<name>A0AAN5C4M1_9BILA</name>
<feature type="non-terminal residue" evidence="3">
    <location>
        <position position="199"/>
    </location>
</feature>
<evidence type="ECO:0000313" key="3">
    <source>
        <dbReference type="EMBL" id="GMR37128.1"/>
    </source>
</evidence>
<feature type="chain" id="PRO_5043025498" evidence="2">
    <location>
        <begin position="20"/>
        <end position="199"/>
    </location>
</feature>
<proteinExistence type="predicted"/>
<feature type="compositionally biased region" description="Polar residues" evidence="1">
    <location>
        <begin position="61"/>
        <end position="77"/>
    </location>
</feature>
<dbReference type="EMBL" id="BTRK01000002">
    <property type="protein sequence ID" value="GMR37128.1"/>
    <property type="molecule type" value="Genomic_DNA"/>
</dbReference>
<feature type="compositionally biased region" description="Basic residues" evidence="1">
    <location>
        <begin position="26"/>
        <end position="38"/>
    </location>
</feature>
<feature type="signal peptide" evidence="2">
    <location>
        <begin position="1"/>
        <end position="19"/>
    </location>
</feature>
<reference evidence="4" key="1">
    <citation type="submission" date="2022-10" db="EMBL/GenBank/DDBJ databases">
        <title>Genome assembly of Pristionchus species.</title>
        <authorList>
            <person name="Yoshida K."/>
            <person name="Sommer R.J."/>
        </authorList>
    </citation>
    <scope>NUCLEOTIDE SEQUENCE [LARGE SCALE GENOMIC DNA]</scope>
    <source>
        <strain evidence="4">RS5460</strain>
    </source>
</reference>
<keyword evidence="4" id="KW-1185">Reference proteome</keyword>